<dbReference type="GO" id="GO:0010181">
    <property type="term" value="F:FMN binding"/>
    <property type="evidence" value="ECO:0007669"/>
    <property type="project" value="InterPro"/>
</dbReference>
<accession>A0A165LA82</accession>
<name>A0A165LA82_9APHY</name>
<dbReference type="InterPro" id="IPR013785">
    <property type="entry name" value="Aldolase_TIM"/>
</dbReference>
<dbReference type="GO" id="GO:0003959">
    <property type="term" value="F:NADPH dehydrogenase activity"/>
    <property type="evidence" value="ECO:0007669"/>
    <property type="project" value="TreeGrafter"/>
</dbReference>
<dbReference type="STRING" id="1314783.A0A165LA82"/>
<dbReference type="SUPFAM" id="SSF51395">
    <property type="entry name" value="FMN-linked oxidoreductases"/>
    <property type="match status" value="1"/>
</dbReference>
<dbReference type="PANTHER" id="PTHR22893:SF91">
    <property type="entry name" value="NADPH DEHYDROGENASE 2-RELATED"/>
    <property type="match status" value="1"/>
</dbReference>
<evidence type="ECO:0000259" key="1">
    <source>
        <dbReference type="Pfam" id="PF00724"/>
    </source>
</evidence>
<proteinExistence type="predicted"/>
<organism evidence="2 3">
    <name type="scientific">Daedalea quercina L-15889</name>
    <dbReference type="NCBI Taxonomy" id="1314783"/>
    <lineage>
        <taxon>Eukaryota</taxon>
        <taxon>Fungi</taxon>
        <taxon>Dikarya</taxon>
        <taxon>Basidiomycota</taxon>
        <taxon>Agaricomycotina</taxon>
        <taxon>Agaricomycetes</taxon>
        <taxon>Polyporales</taxon>
        <taxon>Fomitopsis</taxon>
    </lineage>
</organism>
<dbReference type="Proteomes" id="UP000076727">
    <property type="component" value="Unassembled WGS sequence"/>
</dbReference>
<dbReference type="Pfam" id="PF00724">
    <property type="entry name" value="Oxidored_FMN"/>
    <property type="match status" value="1"/>
</dbReference>
<dbReference type="Gene3D" id="3.20.20.70">
    <property type="entry name" value="Aldolase class I"/>
    <property type="match status" value="1"/>
</dbReference>
<dbReference type="InterPro" id="IPR001155">
    <property type="entry name" value="OxRdtase_FMN_N"/>
</dbReference>
<dbReference type="InterPro" id="IPR045247">
    <property type="entry name" value="Oye-like"/>
</dbReference>
<dbReference type="AlphaFoldDB" id="A0A165LA82"/>
<keyword evidence="3" id="KW-1185">Reference proteome</keyword>
<dbReference type="EMBL" id="KV429139">
    <property type="protein sequence ID" value="KZT64155.1"/>
    <property type="molecule type" value="Genomic_DNA"/>
</dbReference>
<dbReference type="PANTHER" id="PTHR22893">
    <property type="entry name" value="NADH OXIDOREDUCTASE-RELATED"/>
    <property type="match status" value="1"/>
</dbReference>
<protein>
    <submittedName>
        <fullName evidence="2">NADH:flavin oxidoreductase/NADH oxidase</fullName>
    </submittedName>
</protein>
<dbReference type="CDD" id="cd02933">
    <property type="entry name" value="OYE_like_FMN"/>
    <property type="match status" value="1"/>
</dbReference>
<gene>
    <name evidence="2" type="ORF">DAEQUDRAFT_51226</name>
</gene>
<dbReference type="OrthoDB" id="276546at2759"/>
<feature type="domain" description="NADH:flavin oxidoreductase/NADH oxidase N-terminal" evidence="1">
    <location>
        <begin position="8"/>
        <end position="337"/>
    </location>
</feature>
<dbReference type="FunFam" id="3.20.20.70:FF:000138">
    <property type="entry name" value="NADPH dehydrogenase 1"/>
    <property type="match status" value="1"/>
</dbReference>
<evidence type="ECO:0000313" key="2">
    <source>
        <dbReference type="EMBL" id="KZT64155.1"/>
    </source>
</evidence>
<evidence type="ECO:0000313" key="3">
    <source>
        <dbReference type="Proteomes" id="UP000076727"/>
    </source>
</evidence>
<reference evidence="2 3" key="1">
    <citation type="journal article" date="2016" name="Mol. Biol. Evol.">
        <title>Comparative Genomics of Early-Diverging Mushroom-Forming Fungi Provides Insights into the Origins of Lignocellulose Decay Capabilities.</title>
        <authorList>
            <person name="Nagy L.G."/>
            <person name="Riley R."/>
            <person name="Tritt A."/>
            <person name="Adam C."/>
            <person name="Daum C."/>
            <person name="Floudas D."/>
            <person name="Sun H."/>
            <person name="Yadav J.S."/>
            <person name="Pangilinan J."/>
            <person name="Larsson K.H."/>
            <person name="Matsuura K."/>
            <person name="Barry K."/>
            <person name="Labutti K."/>
            <person name="Kuo R."/>
            <person name="Ohm R.A."/>
            <person name="Bhattacharya S.S."/>
            <person name="Shirouzu T."/>
            <person name="Yoshinaga Y."/>
            <person name="Martin F.M."/>
            <person name="Grigoriev I.V."/>
            <person name="Hibbett D.S."/>
        </authorList>
    </citation>
    <scope>NUCLEOTIDE SEQUENCE [LARGE SCALE GENOMIC DNA]</scope>
    <source>
        <strain evidence="2 3">L-15889</strain>
    </source>
</reference>
<sequence>MSTTVVPKLFQPVKVGQHWLTHRVVLAPLTRYRANKAHVHGDLAVTYYGQRASIPGTLLITEATFISARAGGYDNIPGIWNDEQVEGWKRVTDAVHEKGSRIYCQLWALGRAADPTVLDREGLPYVSSGDITLTGASRPPRPLTIPEIKEYLDMYRNAARCAVRAGFDGVEIHGANGYLIDQFMQDVSNNRTDEYGGSIENRTRFALEVVDAVVSTIGADKTGIRLSPWSQFQDMRMADPMPTFSYLVSQLAKLHSDLSYIHVVEPRAQGNLDREVQPGESNVFLREIWKPRPYITAGGYTRETAFEDADTYGDLIAFGRLFIPNPDLPLRLAKDLPIVKGTRDLYYVPEEPHGYIDYPFSDDPKANL</sequence>